<evidence type="ECO:0000256" key="3">
    <source>
        <dbReference type="ARBA" id="ARBA00006904"/>
    </source>
</evidence>
<dbReference type="EMBL" id="JBHTJO010000001">
    <property type="protein sequence ID" value="MFD0986518.1"/>
    <property type="molecule type" value="Genomic_DNA"/>
</dbReference>
<proteinExistence type="inferred from homology"/>
<dbReference type="CDD" id="cd01494">
    <property type="entry name" value="AAT_I"/>
    <property type="match status" value="1"/>
</dbReference>
<dbReference type="InterPro" id="IPR022278">
    <property type="entry name" value="Pser_aminoTfrase"/>
</dbReference>
<keyword evidence="8 12" id="KW-0808">Transferase</keyword>
<evidence type="ECO:0000256" key="10">
    <source>
        <dbReference type="ARBA" id="ARBA00023299"/>
    </source>
</evidence>
<comment type="catalytic activity">
    <reaction evidence="11">
        <text>O-phospho-L-serine + 2-oxoglutarate = 3-phosphooxypyruvate + L-glutamate</text>
        <dbReference type="Rhea" id="RHEA:14329"/>
        <dbReference type="ChEBI" id="CHEBI:16810"/>
        <dbReference type="ChEBI" id="CHEBI:18110"/>
        <dbReference type="ChEBI" id="CHEBI:29985"/>
        <dbReference type="ChEBI" id="CHEBI:57524"/>
        <dbReference type="EC" id="2.6.1.52"/>
    </reaction>
</comment>
<reference evidence="13" key="1">
    <citation type="journal article" date="2019" name="Int. J. Syst. Evol. Microbiol.">
        <title>The Global Catalogue of Microorganisms (GCM) 10K type strain sequencing project: providing services to taxonomists for standard genome sequencing and annotation.</title>
        <authorList>
            <consortium name="The Broad Institute Genomics Platform"/>
            <consortium name="The Broad Institute Genome Sequencing Center for Infectious Disease"/>
            <person name="Wu L."/>
            <person name="Ma J."/>
        </authorList>
    </citation>
    <scope>NUCLEOTIDE SEQUENCE [LARGE SCALE GENOMIC DNA]</scope>
    <source>
        <strain evidence="13">CCUG 61697</strain>
    </source>
</reference>
<dbReference type="NCBIfam" id="TIGR01365">
    <property type="entry name" value="serC_2"/>
    <property type="match status" value="1"/>
</dbReference>
<comment type="pathway">
    <text evidence="2">Amino-acid biosynthesis; L-serine biosynthesis; L-serine from 3-phospho-D-glycerate: step 2/3.</text>
</comment>
<dbReference type="InterPro" id="IPR015422">
    <property type="entry name" value="PyrdxlP-dep_Trfase_small"/>
</dbReference>
<dbReference type="InterPro" id="IPR015424">
    <property type="entry name" value="PyrdxlP-dep_Trfase"/>
</dbReference>
<dbReference type="GO" id="GO:0004648">
    <property type="term" value="F:O-phospho-L-serine:2-oxoglutarate aminotransferase activity"/>
    <property type="evidence" value="ECO:0007669"/>
    <property type="project" value="UniProtKB-EC"/>
</dbReference>
<evidence type="ECO:0000256" key="4">
    <source>
        <dbReference type="ARBA" id="ARBA00013030"/>
    </source>
</evidence>
<keyword evidence="6 12" id="KW-0032">Aminotransferase</keyword>
<evidence type="ECO:0000313" key="13">
    <source>
        <dbReference type="Proteomes" id="UP001597102"/>
    </source>
</evidence>
<keyword evidence="10" id="KW-0718">Serine biosynthesis</keyword>
<comment type="caution">
    <text evidence="12">The sequence shown here is derived from an EMBL/GenBank/DDBJ whole genome shotgun (WGS) entry which is preliminary data.</text>
</comment>
<evidence type="ECO:0000256" key="5">
    <source>
        <dbReference type="ARBA" id="ARBA00022490"/>
    </source>
</evidence>
<evidence type="ECO:0000313" key="12">
    <source>
        <dbReference type="EMBL" id="MFD0986518.1"/>
    </source>
</evidence>
<gene>
    <name evidence="12" type="ORF">ACFQ2F_05350</name>
</gene>
<protein>
    <recommendedName>
        <fullName evidence="4">phosphoserine transaminase</fullName>
        <ecNumber evidence="4">2.6.1.52</ecNumber>
    </recommendedName>
</protein>
<keyword evidence="5" id="KW-0963">Cytoplasm</keyword>
<evidence type="ECO:0000256" key="7">
    <source>
        <dbReference type="ARBA" id="ARBA00022605"/>
    </source>
</evidence>
<evidence type="ECO:0000256" key="6">
    <source>
        <dbReference type="ARBA" id="ARBA00022576"/>
    </source>
</evidence>
<dbReference type="PANTHER" id="PTHR21152:SF40">
    <property type="entry name" value="ALANINE--GLYOXYLATE AMINOTRANSFERASE"/>
    <property type="match status" value="1"/>
</dbReference>
<evidence type="ECO:0000256" key="11">
    <source>
        <dbReference type="ARBA" id="ARBA00049007"/>
    </source>
</evidence>
<dbReference type="PANTHER" id="PTHR21152">
    <property type="entry name" value="AMINOTRANSFERASE CLASS V"/>
    <property type="match status" value="1"/>
</dbReference>
<dbReference type="EC" id="2.6.1.52" evidence="4"/>
<accession>A0ABW3J8E2</accession>
<sequence>MSAKPPRRPENPRFSSGPCTKHPGWSVEYLQGASLGRNHRSDVAHAKFQLALEKSRELLRLPDDYLIGMVPASDTGAMEMALWSLLGPRGVDVLAWEAFSADWVTDIVEQLKLTNVRAVVAPYGELPDLNQVDFKRDVVFAWNGTTSGVRVPNADWISADREGLTICDATSAVFAQEIDWSKLDVATYSWQKALGGEAAHGMLILSPRAVQRLKTYTPPWPLPKIFRLTHDGVFLKEIFEGSPINTPSLLCLEDYLDALSWVESIGGLDAMIARADANAAVVDYWVERTEWVEYLAADPATRSNTSVCLKVVDPDVLSLPSEARAAFPRAIASLLDAEDVAKDIASYRTAPPGLRLWTGGTVEQSDLELLMPWLDWGFEQAKQAIARAA</sequence>
<dbReference type="InterPro" id="IPR015421">
    <property type="entry name" value="PyrdxlP-dep_Trfase_major"/>
</dbReference>
<name>A0ABW3J8E2_9HYPH</name>
<dbReference type="PIRSF" id="PIRSF000525">
    <property type="entry name" value="SerC"/>
    <property type="match status" value="1"/>
</dbReference>
<comment type="cofactor">
    <cofactor evidence="1">
        <name>pyridoxal 5'-phosphate</name>
        <dbReference type="ChEBI" id="CHEBI:597326"/>
    </cofactor>
</comment>
<comment type="similarity">
    <text evidence="3">Belongs to the class-V pyridoxal-phosphate-dependent aminotransferase family. SerC subfamily.</text>
</comment>
<dbReference type="RefSeq" id="WP_379086799.1">
    <property type="nucleotide sequence ID" value="NZ_JBHTJO010000001.1"/>
</dbReference>
<dbReference type="Gene3D" id="3.90.1150.10">
    <property type="entry name" value="Aspartate Aminotransferase, domain 1"/>
    <property type="match status" value="1"/>
</dbReference>
<evidence type="ECO:0000256" key="1">
    <source>
        <dbReference type="ARBA" id="ARBA00001933"/>
    </source>
</evidence>
<dbReference type="NCBIfam" id="NF002841">
    <property type="entry name" value="PRK03080.1-2"/>
    <property type="match status" value="1"/>
</dbReference>
<keyword evidence="7" id="KW-0028">Amino-acid biosynthesis</keyword>
<dbReference type="Gene3D" id="3.40.640.10">
    <property type="entry name" value="Type I PLP-dependent aspartate aminotransferase-like (Major domain)"/>
    <property type="match status" value="1"/>
</dbReference>
<dbReference type="Proteomes" id="UP001597102">
    <property type="component" value="Unassembled WGS sequence"/>
</dbReference>
<evidence type="ECO:0000256" key="9">
    <source>
        <dbReference type="ARBA" id="ARBA00022898"/>
    </source>
</evidence>
<dbReference type="InterPro" id="IPR006271">
    <property type="entry name" value="Pser_aminoTfrase_methanosarc"/>
</dbReference>
<keyword evidence="13" id="KW-1185">Reference proteome</keyword>
<dbReference type="SUPFAM" id="SSF53383">
    <property type="entry name" value="PLP-dependent transferases"/>
    <property type="match status" value="1"/>
</dbReference>
<evidence type="ECO:0000256" key="8">
    <source>
        <dbReference type="ARBA" id="ARBA00022679"/>
    </source>
</evidence>
<evidence type="ECO:0000256" key="2">
    <source>
        <dbReference type="ARBA" id="ARBA00005099"/>
    </source>
</evidence>
<organism evidence="12 13">
    <name type="scientific">Methyloligella solikamskensis</name>
    <dbReference type="NCBI Taxonomy" id="1177756"/>
    <lineage>
        <taxon>Bacteria</taxon>
        <taxon>Pseudomonadati</taxon>
        <taxon>Pseudomonadota</taxon>
        <taxon>Alphaproteobacteria</taxon>
        <taxon>Hyphomicrobiales</taxon>
        <taxon>Hyphomicrobiaceae</taxon>
        <taxon>Methyloligella</taxon>
    </lineage>
</organism>
<keyword evidence="9" id="KW-0663">Pyridoxal phosphate</keyword>